<gene>
    <name evidence="1" type="ORF">Adt_49051</name>
</gene>
<evidence type="ECO:0000313" key="2">
    <source>
        <dbReference type="Proteomes" id="UP001604336"/>
    </source>
</evidence>
<sequence>MNGDLTAEQKSEFARKKEEHCAVVDYCNSGRPQAAATVAAAVDHRQRVDHRQWSTTAWSTTGSGRPLRWVDHCCGRPLLWSTTAVVGCCWDGHRAKPLFFFF</sequence>
<organism evidence="1 2">
    <name type="scientific">Abeliophyllum distichum</name>
    <dbReference type="NCBI Taxonomy" id="126358"/>
    <lineage>
        <taxon>Eukaryota</taxon>
        <taxon>Viridiplantae</taxon>
        <taxon>Streptophyta</taxon>
        <taxon>Embryophyta</taxon>
        <taxon>Tracheophyta</taxon>
        <taxon>Spermatophyta</taxon>
        <taxon>Magnoliopsida</taxon>
        <taxon>eudicotyledons</taxon>
        <taxon>Gunneridae</taxon>
        <taxon>Pentapetalae</taxon>
        <taxon>asterids</taxon>
        <taxon>lamiids</taxon>
        <taxon>Lamiales</taxon>
        <taxon>Oleaceae</taxon>
        <taxon>Forsythieae</taxon>
        <taxon>Abeliophyllum</taxon>
    </lineage>
</organism>
<dbReference type="Proteomes" id="UP001604336">
    <property type="component" value="Unassembled WGS sequence"/>
</dbReference>
<name>A0ABD1NQ06_9LAMI</name>
<reference evidence="2" key="1">
    <citation type="submission" date="2024-07" db="EMBL/GenBank/DDBJ databases">
        <title>Two chromosome-level genome assemblies of Korean endemic species Abeliophyllum distichum and Forsythia ovata (Oleaceae).</title>
        <authorList>
            <person name="Jang H."/>
        </authorList>
    </citation>
    <scope>NUCLEOTIDE SEQUENCE [LARGE SCALE GENOMIC DNA]</scope>
</reference>
<dbReference type="EMBL" id="JBFOLK010000682">
    <property type="protein sequence ID" value="KAL2453449.1"/>
    <property type="molecule type" value="Genomic_DNA"/>
</dbReference>
<dbReference type="AlphaFoldDB" id="A0ABD1NQ06"/>
<proteinExistence type="predicted"/>
<evidence type="ECO:0000313" key="1">
    <source>
        <dbReference type="EMBL" id="KAL2453449.1"/>
    </source>
</evidence>
<comment type="caution">
    <text evidence="1">The sequence shown here is derived from an EMBL/GenBank/DDBJ whole genome shotgun (WGS) entry which is preliminary data.</text>
</comment>
<keyword evidence="2" id="KW-1185">Reference proteome</keyword>
<protein>
    <submittedName>
        <fullName evidence="1">Uncharacterized protein</fullName>
    </submittedName>
</protein>
<accession>A0ABD1NQ06</accession>